<dbReference type="Proteomes" id="UP000460298">
    <property type="component" value="Unassembled WGS sequence"/>
</dbReference>
<evidence type="ECO:0000256" key="4">
    <source>
        <dbReference type="PIRSR" id="PIRSR603782-2"/>
    </source>
</evidence>
<evidence type="ECO:0000313" key="7">
    <source>
        <dbReference type="Proteomes" id="UP000460298"/>
    </source>
</evidence>
<proteinExistence type="inferred from homology"/>
<dbReference type="InterPro" id="IPR003782">
    <property type="entry name" value="SCO1/SenC"/>
</dbReference>
<dbReference type="InterPro" id="IPR013766">
    <property type="entry name" value="Thioredoxin_domain"/>
</dbReference>
<evidence type="ECO:0000259" key="5">
    <source>
        <dbReference type="PROSITE" id="PS51352"/>
    </source>
</evidence>
<keyword evidence="2 3" id="KW-0186">Copper</keyword>
<name>A0A833H2D4_9LEPT</name>
<evidence type="ECO:0000256" key="3">
    <source>
        <dbReference type="PIRSR" id="PIRSR603782-1"/>
    </source>
</evidence>
<comment type="caution">
    <text evidence="6">The sequence shown here is derived from an EMBL/GenBank/DDBJ whole genome shotgun (WGS) entry which is preliminary data.</text>
</comment>
<keyword evidence="3" id="KW-0479">Metal-binding</keyword>
<dbReference type="PANTHER" id="PTHR12151">
    <property type="entry name" value="ELECTRON TRANSPORT PROTIN SCO1/SENC FAMILY MEMBER"/>
    <property type="match status" value="1"/>
</dbReference>
<evidence type="ECO:0000256" key="1">
    <source>
        <dbReference type="ARBA" id="ARBA00010996"/>
    </source>
</evidence>
<feature type="disulfide bond" description="Redox-active" evidence="4">
    <location>
        <begin position="61"/>
        <end position="65"/>
    </location>
</feature>
<dbReference type="PANTHER" id="PTHR12151:SF25">
    <property type="entry name" value="LINALOOL DEHYDRATASE_ISOMERASE DOMAIN-CONTAINING PROTEIN"/>
    <property type="match status" value="1"/>
</dbReference>
<dbReference type="Gene3D" id="3.40.30.10">
    <property type="entry name" value="Glutaredoxin"/>
    <property type="match status" value="1"/>
</dbReference>
<reference evidence="6 7" key="1">
    <citation type="submission" date="2019-10" db="EMBL/GenBank/DDBJ databases">
        <title>Extracellular Electron Transfer in a Candidatus Methanoperedens spp. Enrichment Culture.</title>
        <authorList>
            <person name="Berger S."/>
            <person name="Rangel Shaw D."/>
            <person name="Berben T."/>
            <person name="In 'T Zandt M."/>
            <person name="Frank J."/>
            <person name="Reimann J."/>
            <person name="Jetten M.S.M."/>
            <person name="Welte C.U."/>
        </authorList>
    </citation>
    <scope>NUCLEOTIDE SEQUENCE [LARGE SCALE GENOMIC DNA]</scope>
    <source>
        <strain evidence="6">SB12</strain>
    </source>
</reference>
<dbReference type="SUPFAM" id="SSF52833">
    <property type="entry name" value="Thioredoxin-like"/>
    <property type="match status" value="1"/>
</dbReference>
<dbReference type="InterPro" id="IPR036249">
    <property type="entry name" value="Thioredoxin-like_sf"/>
</dbReference>
<dbReference type="AlphaFoldDB" id="A0A833H2D4"/>
<sequence>MKRILPFLAFISILACEKDPFPLKQLGSPAAFTLTDTTGQPYKYEPTSGTVRLVFFGYTQCPDYCPATMSKLQKVFEKLPFPAEERPEILFISVDPERDTPEVLSRYLEAFKIPATGLTGDPRSLEEIARNFGTFFHIEKKGKDIIVDHSTYLYLIDPEGSIRYLFRSQDSADTIFEGVTALYAEMD</sequence>
<accession>A0A833H2D4</accession>
<dbReference type="GO" id="GO:0046872">
    <property type="term" value="F:metal ion binding"/>
    <property type="evidence" value="ECO:0007669"/>
    <property type="project" value="UniProtKB-KW"/>
</dbReference>
<evidence type="ECO:0000313" key="6">
    <source>
        <dbReference type="EMBL" id="KAB2933229.1"/>
    </source>
</evidence>
<dbReference type="EMBL" id="WBUI01000006">
    <property type="protein sequence ID" value="KAB2933229.1"/>
    <property type="molecule type" value="Genomic_DNA"/>
</dbReference>
<comment type="similarity">
    <text evidence="1">Belongs to the SCO1/2 family.</text>
</comment>
<protein>
    <submittedName>
        <fullName evidence="6">SCO family protein</fullName>
    </submittedName>
</protein>
<gene>
    <name evidence="6" type="ORF">F9K24_07735</name>
</gene>
<dbReference type="PROSITE" id="PS51352">
    <property type="entry name" value="THIOREDOXIN_2"/>
    <property type="match status" value="1"/>
</dbReference>
<feature type="binding site" evidence="3">
    <location>
        <position position="61"/>
    </location>
    <ligand>
        <name>Cu cation</name>
        <dbReference type="ChEBI" id="CHEBI:23378"/>
    </ligand>
</feature>
<dbReference type="Pfam" id="PF02630">
    <property type="entry name" value="SCO1-SenC"/>
    <property type="match status" value="1"/>
</dbReference>
<keyword evidence="4" id="KW-1015">Disulfide bond</keyword>
<dbReference type="CDD" id="cd02968">
    <property type="entry name" value="SCO"/>
    <property type="match status" value="1"/>
</dbReference>
<organism evidence="6 7">
    <name type="scientific">Leptonema illini</name>
    <dbReference type="NCBI Taxonomy" id="183"/>
    <lineage>
        <taxon>Bacteria</taxon>
        <taxon>Pseudomonadati</taxon>
        <taxon>Spirochaetota</taxon>
        <taxon>Spirochaetia</taxon>
        <taxon>Leptospirales</taxon>
        <taxon>Leptospiraceae</taxon>
        <taxon>Leptonema</taxon>
    </lineage>
</organism>
<evidence type="ECO:0000256" key="2">
    <source>
        <dbReference type="ARBA" id="ARBA00023008"/>
    </source>
</evidence>
<feature type="binding site" evidence="3">
    <location>
        <position position="149"/>
    </location>
    <ligand>
        <name>Cu cation</name>
        <dbReference type="ChEBI" id="CHEBI:23378"/>
    </ligand>
</feature>
<feature type="domain" description="Thioredoxin" evidence="5">
    <location>
        <begin position="23"/>
        <end position="184"/>
    </location>
</feature>
<dbReference type="PROSITE" id="PS51257">
    <property type="entry name" value="PROKAR_LIPOPROTEIN"/>
    <property type="match status" value="1"/>
</dbReference>
<feature type="binding site" evidence="3">
    <location>
        <position position="65"/>
    </location>
    <ligand>
        <name>Cu cation</name>
        <dbReference type="ChEBI" id="CHEBI:23378"/>
    </ligand>
</feature>